<dbReference type="EMBL" id="DSPX01000125">
    <property type="protein sequence ID" value="HGG01421.1"/>
    <property type="molecule type" value="Genomic_DNA"/>
</dbReference>
<dbReference type="AlphaFoldDB" id="A0A7C3ZMG8"/>
<evidence type="ECO:0000313" key="1">
    <source>
        <dbReference type="EMBL" id="HGG01421.1"/>
    </source>
</evidence>
<sequence>MNPPVLFNIHSLERELHEHWAAQLPPEASVLVRCALKDSHLMVLAEHPISLKPDLAETFQALKEITLALAPKSIAELRIYLRFIGQKQPYAHHTFRNPQPLGVGALPPELAWLSLPQEEHVEEADNWSSAPAESIPVLPGAGNTSNSKWGWHWPVGGDGGSSLLANHWHSLTADWAQKKPKFSWNPRLAVYILPAFVMAALVMWVLKSPCTIGKCDPIASATRLNASATRTIGSAQYPQQLLSAKQELDTAVKELKTVPFWSKYASDASSMRRSYEKEAEYVSLVLQAMDLGWQAAANGKNPPLAIAGWEEIQSTWTKATTILRTIPAEATIYPFAQQKLQQYRGNLMGINRRLDMEAAATKHMEEAKSLARVAAARAGATGSISGWEEVQLQWQQALNLLALVPSQSIAAREALQLRQDYRTQLTAATERKIQEELAADHFQEAVSWAQEAEAAAMQNQWKKAQDAWREAINYAKKVPASTFYYPKAQSDIKTYTKSLTQAQAELKIALKLQAAGNSLKKVCSGSPKVCAYTLSKDAISVWLTPEYVRKVRSTAIVASTNGNYKALVGVESHVQILRQALETISNNAGIPLVLYDHYGAPIGRHSPS</sequence>
<proteinExistence type="predicted"/>
<gene>
    <name evidence="1" type="ORF">ENR15_12430</name>
</gene>
<name>A0A7C3ZMG8_9CYAN</name>
<accession>A0A7C3ZMG8</accession>
<reference evidence="1" key="1">
    <citation type="journal article" date="2020" name="mSystems">
        <title>Genome- and Community-Level Interaction Insights into Carbon Utilization and Element Cycling Functions of Hydrothermarchaeota in Hydrothermal Sediment.</title>
        <authorList>
            <person name="Zhou Z."/>
            <person name="Liu Y."/>
            <person name="Xu W."/>
            <person name="Pan J."/>
            <person name="Luo Z.H."/>
            <person name="Li M."/>
        </authorList>
    </citation>
    <scope>NUCLEOTIDE SEQUENCE [LARGE SCALE GENOMIC DNA]</scope>
    <source>
        <strain evidence="1">SpSt-374</strain>
    </source>
</reference>
<protein>
    <submittedName>
        <fullName evidence="1">Uncharacterized protein</fullName>
    </submittedName>
</protein>
<comment type="caution">
    <text evidence="1">The sequence shown here is derived from an EMBL/GenBank/DDBJ whole genome shotgun (WGS) entry which is preliminary data.</text>
</comment>
<organism evidence="1">
    <name type="scientific">Planktothricoides sp. SpSt-374</name>
    <dbReference type="NCBI Taxonomy" id="2282167"/>
    <lineage>
        <taxon>Bacteria</taxon>
        <taxon>Bacillati</taxon>
        <taxon>Cyanobacteriota</taxon>
        <taxon>Cyanophyceae</taxon>
        <taxon>Oscillatoriophycideae</taxon>
        <taxon>Oscillatoriales</taxon>
        <taxon>Oscillatoriaceae</taxon>
        <taxon>Planktothricoides</taxon>
    </lineage>
</organism>